<proteinExistence type="predicted"/>
<keyword evidence="2" id="KW-1185">Reference proteome</keyword>
<dbReference type="PANTHER" id="PTHR13223:SF2">
    <property type="entry name" value="ACIDIC FIBROBLAST GROWTH FACTOR INTRACELLULAR-BINDING PROTEIN"/>
    <property type="match status" value="1"/>
</dbReference>
<dbReference type="InterPro" id="IPR008614">
    <property type="entry name" value="FIBP"/>
</dbReference>
<dbReference type="Proteomes" id="UP000683360">
    <property type="component" value="Unassembled WGS sequence"/>
</dbReference>
<protein>
    <submittedName>
        <fullName evidence="1">Acidic fibroblast growth factor intracellular-binding protein,Acidic fibroblast growth factor intracellular-binding protein B</fullName>
    </submittedName>
</protein>
<reference evidence="1" key="1">
    <citation type="submission" date="2021-03" db="EMBL/GenBank/DDBJ databases">
        <authorList>
            <person name="Bekaert M."/>
        </authorList>
    </citation>
    <scope>NUCLEOTIDE SEQUENCE</scope>
</reference>
<accession>A0A8S3QYA7</accession>
<evidence type="ECO:0000313" key="1">
    <source>
        <dbReference type="EMBL" id="CAG2200631.1"/>
    </source>
</evidence>
<gene>
    <name evidence="1" type="ORF">MEDL_15292</name>
</gene>
<dbReference type="PANTHER" id="PTHR13223">
    <property type="entry name" value="ACIDIC FIBROBLAST GROWTH FACTOR INTRACELLULAR BINDING PROTEIN"/>
    <property type="match status" value="1"/>
</dbReference>
<evidence type="ECO:0000313" key="2">
    <source>
        <dbReference type="Proteomes" id="UP000683360"/>
    </source>
</evidence>
<organism evidence="1 2">
    <name type="scientific">Mytilus edulis</name>
    <name type="common">Blue mussel</name>
    <dbReference type="NCBI Taxonomy" id="6550"/>
    <lineage>
        <taxon>Eukaryota</taxon>
        <taxon>Metazoa</taxon>
        <taxon>Spiralia</taxon>
        <taxon>Lophotrochozoa</taxon>
        <taxon>Mollusca</taxon>
        <taxon>Bivalvia</taxon>
        <taxon>Autobranchia</taxon>
        <taxon>Pteriomorphia</taxon>
        <taxon>Mytilida</taxon>
        <taxon>Mytiloidea</taxon>
        <taxon>Mytilidae</taxon>
        <taxon>Mytilinae</taxon>
        <taxon>Mytilus</taxon>
    </lineage>
</organism>
<sequence>MATLDVFVGNFTIIDFELYDLWLNGLSDVDAAHVLQKGELQHCPWVTIEDIVSEVHDHYRLFNHLEKILKNPTHLADQQIHQIDAEAQTLLIEKYYQFDEVVIREIIGKKLSGRNRKDLDDVSEKTRRSIKKCRRQFDNLKRVFKTVEEMLGSLVDNIKTHYQISADLARKYAALVFIANNRFETGKKKLSQYSLLTFIKCANQMITNWSYSADECKSHQDMDVDLDRKFLQDLRDLKPLLEKESIEEHRSFVLQALRSSISRRALQDLEDNFKNISKSIINIAMGLNHSREVRDIFIDIYEKIVEPCQQARWSREDLQSFVTAYQATAKDMEYIKYQPLLQVVWDRYMNTMSSCILEMFPS</sequence>
<dbReference type="Pfam" id="PF05427">
    <property type="entry name" value="FIBP"/>
    <property type="match status" value="1"/>
</dbReference>
<dbReference type="AlphaFoldDB" id="A0A8S3QYA7"/>
<comment type="caution">
    <text evidence="1">The sequence shown here is derived from an EMBL/GenBank/DDBJ whole genome shotgun (WGS) entry which is preliminary data.</text>
</comment>
<name>A0A8S3QYA7_MYTED</name>
<dbReference type="EMBL" id="CAJPWZ010000752">
    <property type="protein sequence ID" value="CAG2200631.1"/>
    <property type="molecule type" value="Genomic_DNA"/>
</dbReference>
<dbReference type="OrthoDB" id="16955at2759"/>
<dbReference type="GO" id="GO:0005634">
    <property type="term" value="C:nucleus"/>
    <property type="evidence" value="ECO:0007669"/>
    <property type="project" value="TreeGrafter"/>
</dbReference>